<evidence type="ECO:0000256" key="6">
    <source>
        <dbReference type="ARBA" id="ARBA00022679"/>
    </source>
</evidence>
<dbReference type="SUPFAM" id="SSF51445">
    <property type="entry name" value="(Trans)glycosidases"/>
    <property type="match status" value="1"/>
</dbReference>
<dbReference type="PANTHER" id="PTHR32438">
    <property type="entry name" value="4-ALPHA-GLUCANOTRANSFERASE DPE1, CHLOROPLASTIC/AMYLOPLASTIC"/>
    <property type="match status" value="1"/>
</dbReference>
<dbReference type="OrthoDB" id="9763489at2"/>
<dbReference type="InterPro" id="IPR003385">
    <property type="entry name" value="Glyco_hydro_77"/>
</dbReference>
<dbReference type="NCBIfam" id="TIGR00217">
    <property type="entry name" value="malQ"/>
    <property type="match status" value="1"/>
</dbReference>
<accession>F8BSW3</accession>
<dbReference type="Pfam" id="PF02446">
    <property type="entry name" value="Glyco_hydro_77"/>
    <property type="match status" value="1"/>
</dbReference>
<keyword evidence="7 10" id="KW-0119">Carbohydrate metabolism</keyword>
<dbReference type="eggNOG" id="COG1640">
    <property type="taxonomic scope" value="Bacteria"/>
</dbReference>
<dbReference type="RefSeq" id="WP_013912910.1">
    <property type="nucleotide sequence ID" value="NC_011386.1"/>
</dbReference>
<proteinExistence type="inferred from homology"/>
<protein>
    <recommendedName>
        <fullName evidence="4 10">4-alpha-glucanotransferase</fullName>
        <ecNumber evidence="3 10">2.4.1.25</ecNumber>
    </recommendedName>
    <alternativeName>
        <fullName evidence="8 10">Amylomaltase</fullName>
    </alternativeName>
    <alternativeName>
        <fullName evidence="9 10">Disproportionating enzyme</fullName>
    </alternativeName>
</protein>
<dbReference type="KEGG" id="ocg:OCA5_c10350"/>
<dbReference type="STRING" id="504832.OCA5_c10350"/>
<dbReference type="Gene3D" id="3.20.20.80">
    <property type="entry name" value="Glycosidases"/>
    <property type="match status" value="1"/>
</dbReference>
<dbReference type="GO" id="GO:0005975">
    <property type="term" value="P:carbohydrate metabolic process"/>
    <property type="evidence" value="ECO:0007669"/>
    <property type="project" value="InterPro"/>
</dbReference>
<organism evidence="11 12">
    <name type="scientific">Afipia carboxidovorans (strain ATCC 49405 / DSM 1227 / KCTC 32145 / OM5)</name>
    <name type="common">Oligotropha carboxidovorans</name>
    <dbReference type="NCBI Taxonomy" id="504832"/>
    <lineage>
        <taxon>Bacteria</taxon>
        <taxon>Pseudomonadati</taxon>
        <taxon>Pseudomonadota</taxon>
        <taxon>Alphaproteobacteria</taxon>
        <taxon>Hyphomicrobiales</taxon>
        <taxon>Nitrobacteraceae</taxon>
        <taxon>Afipia</taxon>
    </lineage>
</organism>
<sequence>MDLPEKMSRYGIETSFIDGKGHTHTIDEQTFHRIADALGPTPAGPAPVIFRTVNGVEKNDLVARLSHLPAWRVCDANGDVLASEMDGVSGESDLPFGVYRLQDSDAGERSLIIAPEHAYEGAFDRRWILSVQLYGVRSERNWGIGDFSDLQTLLRWSATCGAAGVGLNPLHALFDDEGDDCSPYAPNSRLFLNSIYIDVAALPELPENFATEHAAEIERLRNAEFVDYAGVAALKQRALRLAFAQFNKWTTLKRRAAFDAFRERGGATLARFASFEALRRKYKIAWWDWPEPWRAPDDDALADLRRGEDADAVAFAEFVQWCAHEQLQACVDLARALDLPVGLYLDIAVGVRAGGFDAWAEQSAITRLLSVGAPPDQLNTAGQDWGLAGFNPAGLAANGFAPFRRMLAASMRYAGAVRLDHVLGLNRIYVVPEGAAPDGGAYIRMPFEAMLASVAIESVSHRCIVIGEDLGTVPDGFRENLADWAIWSYRVMMFERGADGGFVAPEHYPARALVTFSTHDLATYAGWRQGHDVALKEEIGINPGESGRERENAVSALDAALGQAGESGADFSAVLSTLACTPSRLLGVAIEDLLGVVDQANVPGTMHEHPNWRRKLPVPIEAWDRAIDKDAIQRALELRIVSHEPA</sequence>
<dbReference type="AlphaFoldDB" id="F8BSW3"/>
<evidence type="ECO:0000256" key="4">
    <source>
        <dbReference type="ARBA" id="ARBA00020295"/>
    </source>
</evidence>
<dbReference type="PATRIC" id="fig|504832.7.peg.1100"/>
<dbReference type="InterPro" id="IPR017853">
    <property type="entry name" value="GH"/>
</dbReference>
<gene>
    <name evidence="11" type="primary">malQ</name>
    <name evidence="11" type="ordered locus">OCA5_c10350</name>
</gene>
<keyword evidence="6 10" id="KW-0808">Transferase</keyword>
<evidence type="ECO:0000256" key="3">
    <source>
        <dbReference type="ARBA" id="ARBA00012560"/>
    </source>
</evidence>
<evidence type="ECO:0000256" key="8">
    <source>
        <dbReference type="ARBA" id="ARBA00031423"/>
    </source>
</evidence>
<dbReference type="HOGENOM" id="CLU_022072_1_0_5"/>
<evidence type="ECO:0000256" key="2">
    <source>
        <dbReference type="ARBA" id="ARBA00005684"/>
    </source>
</evidence>
<evidence type="ECO:0000256" key="9">
    <source>
        <dbReference type="ARBA" id="ARBA00031501"/>
    </source>
</evidence>
<dbReference type="PANTHER" id="PTHR32438:SF5">
    <property type="entry name" value="4-ALPHA-GLUCANOTRANSFERASE DPE1, CHLOROPLASTIC_AMYLOPLASTIC"/>
    <property type="match status" value="1"/>
</dbReference>
<comment type="similarity">
    <text evidence="2 10">Belongs to the disproportionating enzyme family.</text>
</comment>
<evidence type="ECO:0000256" key="7">
    <source>
        <dbReference type="ARBA" id="ARBA00023277"/>
    </source>
</evidence>
<dbReference type="Proteomes" id="UP000007730">
    <property type="component" value="Chromosome"/>
</dbReference>
<dbReference type="EC" id="2.4.1.25" evidence="3 10"/>
<evidence type="ECO:0000256" key="1">
    <source>
        <dbReference type="ARBA" id="ARBA00000439"/>
    </source>
</evidence>
<reference evidence="11 12" key="1">
    <citation type="journal article" date="2011" name="J. Bacteriol.">
        <title>Complete genome sequences of the chemolithoautotrophic Oligotropha carboxidovorans strains OM4 and OM5.</title>
        <authorList>
            <person name="Volland S."/>
            <person name="Rachinger M."/>
            <person name="Strittmatter A."/>
            <person name="Daniel R."/>
            <person name="Gottschalk G."/>
            <person name="Meyer O."/>
        </authorList>
    </citation>
    <scope>NUCLEOTIDE SEQUENCE [LARGE SCALE GENOMIC DNA]</scope>
    <source>
        <strain evidence="12">ATCC 49405 / DSM 1227 / KCTC 32145 / OM5</strain>
    </source>
</reference>
<keyword evidence="5 10" id="KW-0328">Glycosyltransferase</keyword>
<evidence type="ECO:0000313" key="12">
    <source>
        <dbReference type="Proteomes" id="UP000007730"/>
    </source>
</evidence>
<dbReference type="EMBL" id="CP002826">
    <property type="protein sequence ID" value="AEI05754.1"/>
    <property type="molecule type" value="Genomic_DNA"/>
</dbReference>
<keyword evidence="12" id="KW-1185">Reference proteome</keyword>
<evidence type="ECO:0000256" key="5">
    <source>
        <dbReference type="ARBA" id="ARBA00022676"/>
    </source>
</evidence>
<dbReference type="GO" id="GO:0004134">
    <property type="term" value="F:4-alpha-glucanotransferase activity"/>
    <property type="evidence" value="ECO:0007669"/>
    <property type="project" value="UniProtKB-EC"/>
</dbReference>
<evidence type="ECO:0000313" key="11">
    <source>
        <dbReference type="EMBL" id="AEI05754.1"/>
    </source>
</evidence>
<evidence type="ECO:0000256" key="10">
    <source>
        <dbReference type="RuleBase" id="RU361207"/>
    </source>
</evidence>
<name>F8BSW3_AFIC5</name>
<comment type="catalytic activity">
    <reaction evidence="1 10">
        <text>Transfers a segment of a (1-&gt;4)-alpha-D-glucan to a new position in an acceptor, which may be glucose or a (1-&gt;4)-alpha-D-glucan.</text>
        <dbReference type="EC" id="2.4.1.25"/>
    </reaction>
</comment>